<name>A0A8S1KSE8_9CILI</name>
<gene>
    <name evidence="2" type="ORF">PSON_ATCC_30995.1.T0100482</name>
</gene>
<dbReference type="OrthoDB" id="294757at2759"/>
<protein>
    <submittedName>
        <fullName evidence="2">Uncharacterized protein</fullName>
    </submittedName>
</protein>
<evidence type="ECO:0000313" key="2">
    <source>
        <dbReference type="EMBL" id="CAD8056835.1"/>
    </source>
</evidence>
<dbReference type="Proteomes" id="UP000692954">
    <property type="component" value="Unassembled WGS sequence"/>
</dbReference>
<keyword evidence="3" id="KW-1185">Reference proteome</keyword>
<evidence type="ECO:0000313" key="3">
    <source>
        <dbReference type="Proteomes" id="UP000692954"/>
    </source>
</evidence>
<reference evidence="2" key="1">
    <citation type="submission" date="2021-01" db="EMBL/GenBank/DDBJ databases">
        <authorList>
            <consortium name="Genoscope - CEA"/>
            <person name="William W."/>
        </authorList>
    </citation>
    <scope>NUCLEOTIDE SEQUENCE</scope>
</reference>
<dbReference type="EMBL" id="CAJJDN010000010">
    <property type="protein sequence ID" value="CAD8056835.1"/>
    <property type="molecule type" value="Genomic_DNA"/>
</dbReference>
<keyword evidence="1" id="KW-0175">Coiled coil</keyword>
<dbReference type="AlphaFoldDB" id="A0A8S1KSE8"/>
<feature type="coiled-coil region" evidence="1">
    <location>
        <begin position="19"/>
        <end position="60"/>
    </location>
</feature>
<organism evidence="2 3">
    <name type="scientific">Paramecium sonneborni</name>
    <dbReference type="NCBI Taxonomy" id="65129"/>
    <lineage>
        <taxon>Eukaryota</taxon>
        <taxon>Sar</taxon>
        <taxon>Alveolata</taxon>
        <taxon>Ciliophora</taxon>
        <taxon>Intramacronucleata</taxon>
        <taxon>Oligohymenophorea</taxon>
        <taxon>Peniculida</taxon>
        <taxon>Parameciidae</taxon>
        <taxon>Paramecium</taxon>
    </lineage>
</organism>
<comment type="caution">
    <text evidence="2">The sequence shown here is derived from an EMBL/GenBank/DDBJ whole genome shotgun (WGS) entry which is preliminary data.</text>
</comment>
<sequence length="186" mass="22424">MSSKLFKYKKQGENFILTVKDSQELAQQLRNEHTQLSKQIADFEMKKQLVEDKLRELSINDQPEVPHMVFKMPIEPIQEESNTNQQIFYQLNDYQQYIPEKQEHQIKTKRELFEYFSYKTDIQESFDDLNDITILKKLSEQFGIKTNNTNKLKQQLKIIQSYLQNQSFPSSWNQIYNQELFEKLEI</sequence>
<accession>A0A8S1KSE8</accession>
<proteinExistence type="predicted"/>
<evidence type="ECO:0000256" key="1">
    <source>
        <dbReference type="SAM" id="Coils"/>
    </source>
</evidence>